<dbReference type="Pfam" id="PF13443">
    <property type="entry name" value="HTH_26"/>
    <property type="match status" value="1"/>
</dbReference>
<comment type="caution">
    <text evidence="3">The sequence shown here is derived from an EMBL/GenBank/DDBJ whole genome shotgun (WGS) entry which is preliminary data.</text>
</comment>
<keyword evidence="4" id="KW-1185">Reference proteome</keyword>
<evidence type="ECO:0000256" key="1">
    <source>
        <dbReference type="SAM" id="MobiDB-lite"/>
    </source>
</evidence>
<dbReference type="RefSeq" id="WP_254166647.1">
    <property type="nucleotide sequence ID" value="NZ_JAHESF010000021.1"/>
</dbReference>
<organism evidence="3 4">
    <name type="scientific">Chryseosolibacter histidini</name>
    <dbReference type="NCBI Taxonomy" id="2782349"/>
    <lineage>
        <taxon>Bacteria</taxon>
        <taxon>Pseudomonadati</taxon>
        <taxon>Bacteroidota</taxon>
        <taxon>Cytophagia</taxon>
        <taxon>Cytophagales</taxon>
        <taxon>Chryseotaleaceae</taxon>
        <taxon>Chryseosolibacter</taxon>
    </lineage>
</organism>
<sequence>MAATKLTALGGLFVKRSVNKASISRRTGITKQRLTRLSRETNIRILASEVYLIAITIGMDPGKLLDLLCKHLKSRVKADTRADGRKNKKKKRKKKS</sequence>
<evidence type="ECO:0000313" key="4">
    <source>
        <dbReference type="Proteomes" id="UP001319200"/>
    </source>
</evidence>
<gene>
    <name evidence="3" type="ORF">KK083_19645</name>
</gene>
<proteinExistence type="predicted"/>
<dbReference type="InterPro" id="IPR001387">
    <property type="entry name" value="Cro/C1-type_HTH"/>
</dbReference>
<evidence type="ECO:0000259" key="2">
    <source>
        <dbReference type="Pfam" id="PF13443"/>
    </source>
</evidence>
<evidence type="ECO:0000313" key="3">
    <source>
        <dbReference type="EMBL" id="MBT1699119.1"/>
    </source>
</evidence>
<accession>A0AAP2DRN2</accession>
<protein>
    <submittedName>
        <fullName evidence="3">XRE family transcriptional regulator</fullName>
    </submittedName>
</protein>
<feature type="region of interest" description="Disordered" evidence="1">
    <location>
        <begin position="77"/>
        <end position="96"/>
    </location>
</feature>
<dbReference type="AlphaFoldDB" id="A0AAP2DRN2"/>
<name>A0AAP2DRN2_9BACT</name>
<dbReference type="Proteomes" id="UP001319200">
    <property type="component" value="Unassembled WGS sequence"/>
</dbReference>
<feature type="domain" description="HTH cro/C1-type" evidence="2">
    <location>
        <begin position="15"/>
        <end position="67"/>
    </location>
</feature>
<dbReference type="EMBL" id="JAHESF010000021">
    <property type="protein sequence ID" value="MBT1699119.1"/>
    <property type="molecule type" value="Genomic_DNA"/>
</dbReference>
<reference evidence="3 4" key="1">
    <citation type="submission" date="2021-05" db="EMBL/GenBank/DDBJ databases">
        <title>A Polyphasic approach of four new species of the genus Ohtaekwangia: Ohtaekwangia histidinii sp. nov., Ohtaekwangia cretensis sp. nov., Ohtaekwangia indiensis sp. nov., Ohtaekwangia reichenbachii sp. nov. from diverse environment.</title>
        <authorList>
            <person name="Octaviana S."/>
        </authorList>
    </citation>
    <scope>NUCLEOTIDE SEQUENCE [LARGE SCALE GENOMIC DNA]</scope>
    <source>
        <strain evidence="3 4">PWU4</strain>
    </source>
</reference>
<feature type="compositionally biased region" description="Basic residues" evidence="1">
    <location>
        <begin position="86"/>
        <end position="96"/>
    </location>
</feature>